<keyword evidence="3" id="KW-1003">Cell membrane</keyword>
<reference evidence="11" key="1">
    <citation type="journal article" date="2019" name="Int. J. Syst. Evol. Microbiol.">
        <title>The Global Catalogue of Microorganisms (GCM) 10K type strain sequencing project: providing services to taxonomists for standard genome sequencing and annotation.</title>
        <authorList>
            <consortium name="The Broad Institute Genomics Platform"/>
            <consortium name="The Broad Institute Genome Sequencing Center for Infectious Disease"/>
            <person name="Wu L."/>
            <person name="Ma J."/>
        </authorList>
    </citation>
    <scope>NUCLEOTIDE SEQUENCE [LARGE SCALE GENOMIC DNA]</scope>
    <source>
        <strain evidence="11">JCM 16914</strain>
    </source>
</reference>
<keyword evidence="7 9" id="KW-0472">Membrane</keyword>
<evidence type="ECO:0000256" key="6">
    <source>
        <dbReference type="ARBA" id="ARBA00023065"/>
    </source>
</evidence>
<keyword evidence="5 9" id="KW-1133">Transmembrane helix</keyword>
<dbReference type="PANTHER" id="PTHR33281">
    <property type="entry name" value="UPF0187 PROTEIN YNEE"/>
    <property type="match status" value="1"/>
</dbReference>
<evidence type="ECO:0000256" key="9">
    <source>
        <dbReference type="SAM" id="Phobius"/>
    </source>
</evidence>
<gene>
    <name evidence="10" type="ORF">GCM10022228_06850</name>
</gene>
<proteinExistence type="inferred from homology"/>
<evidence type="ECO:0000256" key="5">
    <source>
        <dbReference type="ARBA" id="ARBA00022989"/>
    </source>
</evidence>
<feature type="transmembrane region" description="Helical" evidence="9">
    <location>
        <begin position="49"/>
        <end position="70"/>
    </location>
</feature>
<dbReference type="RefSeq" id="WP_344702355.1">
    <property type="nucleotide sequence ID" value="NZ_BAAAZT010000026.1"/>
</dbReference>
<name>A0ABP7LE91_9GAMM</name>
<evidence type="ECO:0000256" key="4">
    <source>
        <dbReference type="ARBA" id="ARBA00022692"/>
    </source>
</evidence>
<evidence type="ECO:0000256" key="2">
    <source>
        <dbReference type="ARBA" id="ARBA00022448"/>
    </source>
</evidence>
<keyword evidence="2" id="KW-0813">Transport</keyword>
<protein>
    <submittedName>
        <fullName evidence="10">Bestrophin family protein</fullName>
    </submittedName>
</protein>
<comment type="similarity">
    <text evidence="8">Belongs to the anion channel-forming bestrophin (TC 1.A.46) family.</text>
</comment>
<comment type="caution">
    <text evidence="10">The sequence shown here is derived from an EMBL/GenBank/DDBJ whole genome shotgun (WGS) entry which is preliminary data.</text>
</comment>
<keyword evidence="6" id="KW-0406">Ion transport</keyword>
<feature type="transmembrane region" description="Helical" evidence="9">
    <location>
        <begin position="24"/>
        <end position="43"/>
    </location>
</feature>
<evidence type="ECO:0000313" key="10">
    <source>
        <dbReference type="EMBL" id="GAA3898896.1"/>
    </source>
</evidence>
<dbReference type="Pfam" id="PF25539">
    <property type="entry name" value="Bestrophin_2"/>
    <property type="match status" value="1"/>
</dbReference>
<keyword evidence="4 9" id="KW-0812">Transmembrane</keyword>
<comment type="subcellular location">
    <subcellularLocation>
        <location evidence="1">Cell membrane</location>
        <topology evidence="1">Multi-pass membrane protein</topology>
    </subcellularLocation>
</comment>
<keyword evidence="11" id="KW-1185">Reference proteome</keyword>
<evidence type="ECO:0000256" key="3">
    <source>
        <dbReference type="ARBA" id="ARBA00022475"/>
    </source>
</evidence>
<sequence length="308" mass="34857">MIVRSKPNPFRLFFTLRGSIIQKIYKQILFVALLSAVVAAVQYYRPGFFPSYVTTPFALLGIALSLFLGFRNNASYDRWWEARQQWGQLVVDTRSLARQMNAFMDLESEVNLLTRRRFVLLVIAFVHALRHKLRCTDAWDDIAGYVDAEHYAALAEADNKPEFLLRLMGEKLGYCRREQLLSDFFAQSVDERLTSMTSVLAACERIQNTPLPFAYMLLVHRTTYLYCLMLPFGLVASLGAVTPLVCAVIAYAFFGLDALSEELEEPFGLSTNDLPLMAMSRAIEISLLRALEETELPPAITPQGGCLQ</sequence>
<dbReference type="InterPro" id="IPR044669">
    <property type="entry name" value="YneE/VCCN1/2-like"/>
</dbReference>
<accession>A0ABP7LE91</accession>
<dbReference type="Proteomes" id="UP001500133">
    <property type="component" value="Unassembled WGS sequence"/>
</dbReference>
<evidence type="ECO:0000313" key="11">
    <source>
        <dbReference type="Proteomes" id="UP001500133"/>
    </source>
</evidence>
<evidence type="ECO:0000256" key="7">
    <source>
        <dbReference type="ARBA" id="ARBA00023136"/>
    </source>
</evidence>
<organism evidence="10 11">
    <name type="scientific">Halomonas cibimaris</name>
    <dbReference type="NCBI Taxonomy" id="657012"/>
    <lineage>
        <taxon>Bacteria</taxon>
        <taxon>Pseudomonadati</taxon>
        <taxon>Pseudomonadota</taxon>
        <taxon>Gammaproteobacteria</taxon>
        <taxon>Oceanospirillales</taxon>
        <taxon>Halomonadaceae</taxon>
        <taxon>Halomonas</taxon>
    </lineage>
</organism>
<dbReference type="PANTHER" id="PTHR33281:SF19">
    <property type="entry name" value="VOLTAGE-DEPENDENT ANION CHANNEL-FORMING PROTEIN YNEE"/>
    <property type="match status" value="1"/>
</dbReference>
<evidence type="ECO:0000256" key="1">
    <source>
        <dbReference type="ARBA" id="ARBA00004651"/>
    </source>
</evidence>
<dbReference type="EMBL" id="BAAAZT010000026">
    <property type="protein sequence ID" value="GAA3898896.1"/>
    <property type="molecule type" value="Genomic_DNA"/>
</dbReference>
<feature type="transmembrane region" description="Helical" evidence="9">
    <location>
        <begin position="224"/>
        <end position="254"/>
    </location>
</feature>
<evidence type="ECO:0000256" key="8">
    <source>
        <dbReference type="ARBA" id="ARBA00034708"/>
    </source>
</evidence>